<protein>
    <submittedName>
        <fullName evidence="1">Uncharacterized protein</fullName>
    </submittedName>
</protein>
<reference evidence="2" key="1">
    <citation type="journal article" date="2019" name="Gigascience">
        <title>De novo genome assembly of the endangered Acer yangbiense, a plant species with extremely small populations endemic to Yunnan Province, China.</title>
        <authorList>
            <person name="Yang J."/>
            <person name="Wariss H.M."/>
            <person name="Tao L."/>
            <person name="Zhang R."/>
            <person name="Yun Q."/>
            <person name="Hollingsworth P."/>
            <person name="Dao Z."/>
            <person name="Luo G."/>
            <person name="Guo H."/>
            <person name="Ma Y."/>
            <person name="Sun W."/>
        </authorList>
    </citation>
    <scope>NUCLEOTIDE SEQUENCE [LARGE SCALE GENOMIC DNA]</scope>
    <source>
        <strain evidence="2">cv. Malutang</strain>
    </source>
</reference>
<accession>A0A5C7IKE1</accession>
<keyword evidence="2" id="KW-1185">Reference proteome</keyword>
<sequence length="73" mass="8103">MLLKTIHGFSSQIFLVSAIGHAAMLAAIKKYTPSLIPSPYSSERLNVAKQLERTKKMEVQSWGNLEDPSRISS</sequence>
<evidence type="ECO:0000313" key="2">
    <source>
        <dbReference type="Proteomes" id="UP000323000"/>
    </source>
</evidence>
<dbReference type="AlphaFoldDB" id="A0A5C7IKE1"/>
<evidence type="ECO:0000313" key="1">
    <source>
        <dbReference type="EMBL" id="TXG68926.1"/>
    </source>
</evidence>
<organism evidence="1 2">
    <name type="scientific">Acer yangbiense</name>
    <dbReference type="NCBI Taxonomy" id="1000413"/>
    <lineage>
        <taxon>Eukaryota</taxon>
        <taxon>Viridiplantae</taxon>
        <taxon>Streptophyta</taxon>
        <taxon>Embryophyta</taxon>
        <taxon>Tracheophyta</taxon>
        <taxon>Spermatophyta</taxon>
        <taxon>Magnoliopsida</taxon>
        <taxon>eudicotyledons</taxon>
        <taxon>Gunneridae</taxon>
        <taxon>Pentapetalae</taxon>
        <taxon>rosids</taxon>
        <taxon>malvids</taxon>
        <taxon>Sapindales</taxon>
        <taxon>Sapindaceae</taxon>
        <taxon>Hippocastanoideae</taxon>
        <taxon>Acereae</taxon>
        <taxon>Acer</taxon>
    </lineage>
</organism>
<dbReference type="OrthoDB" id="1717037at2759"/>
<gene>
    <name evidence="1" type="ORF">EZV62_003861</name>
</gene>
<comment type="caution">
    <text evidence="1">The sequence shown here is derived from an EMBL/GenBank/DDBJ whole genome shotgun (WGS) entry which is preliminary data.</text>
</comment>
<dbReference type="EMBL" id="VAHF01000002">
    <property type="protein sequence ID" value="TXG68926.1"/>
    <property type="molecule type" value="Genomic_DNA"/>
</dbReference>
<name>A0A5C7IKE1_9ROSI</name>
<dbReference type="Proteomes" id="UP000323000">
    <property type="component" value="Chromosome 2"/>
</dbReference>
<proteinExistence type="predicted"/>